<evidence type="ECO:0000256" key="1">
    <source>
        <dbReference type="SAM" id="MobiDB-lite"/>
    </source>
</evidence>
<protein>
    <submittedName>
        <fullName evidence="4">Extracellular tyrosine-protein kinase PKDCC isoform X2</fullName>
    </submittedName>
</protein>
<dbReference type="KEGG" id="pvt:110084392"/>
<dbReference type="InParanoid" id="A0A6J0UMN6"/>
<dbReference type="PANTHER" id="PTHR46448">
    <property type="entry name" value="PROTEIN KINASE DOMAIN-CONTAINING PROTEIN"/>
    <property type="match status" value="1"/>
</dbReference>
<sequence length="544" mass="61148">MKRRKLAVAAGFCLSFLLGTLLNVLFIPAFDPQQQQQQQNAGVTHSLAGSPRDPTGEAARSAGGRRGDLTRQIRERYEEVLRYQQLPPPPPREASAVPAASAGARLLMRPLERRLMDLAPPRLSSSSSSTAFSSSSTELSPRDRPLSSKARAQPLVDGVLRPEASWHPRATLDLSLSPLRLGCRDIRNVTNVHYLGSGYTKAVYKAVLNRSLAVALKSVDFGGHDIDNCVKLYRSLEDCYRLASYKIVKEMVLLQRLRHPNILQLYGYCYQDSNDISDTLTAITELGSPLEMIQLLQTSWEDRFRICYSLVRLLHYLAHSPLGSVTLLDFRPRQFVIVDGELKVTDLDDASIEETSCSSNRDCFMEFPARNFTLPCSVEGKCQSINEKRNLYNAYRFFFTYLLPHSAPSSLRPLLDAIVNATGELQWGIDETAACLERVLHLYKSGMYLQNTTHTPKSDYRRVPEAAILNENYRCWPSYHHKGCLLSVFDVREAIEVCESHSQCKAFVLTNQTTWTGRQLVHFKMGSTSLASDPDKTTYVKVAD</sequence>
<dbReference type="InterPro" id="IPR022049">
    <property type="entry name" value="FAM69_kinase_dom"/>
</dbReference>
<dbReference type="SUPFAM" id="SSF56112">
    <property type="entry name" value="Protein kinase-like (PK-like)"/>
    <property type="match status" value="1"/>
</dbReference>
<dbReference type="GO" id="GO:0015031">
    <property type="term" value="P:protein transport"/>
    <property type="evidence" value="ECO:0007669"/>
    <property type="project" value="UniProtKB-KW"/>
</dbReference>
<reference evidence="4" key="2">
    <citation type="submission" date="2025-08" db="UniProtKB">
        <authorList>
            <consortium name="RefSeq"/>
        </authorList>
    </citation>
    <scope>IDENTIFICATION</scope>
</reference>
<dbReference type="InterPro" id="IPR000719">
    <property type="entry name" value="Prot_kinase_dom"/>
</dbReference>
<feature type="domain" description="Protein kinase" evidence="2">
    <location>
        <begin position="189"/>
        <end position="544"/>
    </location>
</feature>
<dbReference type="GO" id="GO:0005524">
    <property type="term" value="F:ATP binding"/>
    <property type="evidence" value="ECO:0007669"/>
    <property type="project" value="UniProtKB-KW"/>
</dbReference>
<proteinExistence type="predicted"/>
<dbReference type="RefSeq" id="XP_020659369.2">
    <property type="nucleotide sequence ID" value="XM_020803710.2"/>
</dbReference>
<reference evidence="3" key="1">
    <citation type="submission" date="2025-05" db="UniProtKB">
        <authorList>
            <consortium name="RefSeq"/>
        </authorList>
    </citation>
    <scope>NUCLEOTIDE SEQUENCE [LARGE SCALE GENOMIC DNA]</scope>
</reference>
<dbReference type="PANTHER" id="PTHR46448:SF3">
    <property type="entry name" value="EXTRACELLULAR TYROSINE-PROTEIN KINASE PKDCC"/>
    <property type="match status" value="1"/>
</dbReference>
<feature type="compositionally biased region" description="Low complexity" evidence="1">
    <location>
        <begin position="123"/>
        <end position="139"/>
    </location>
</feature>
<evidence type="ECO:0000313" key="4">
    <source>
        <dbReference type="RefSeq" id="XP_020659369.2"/>
    </source>
</evidence>
<dbReference type="InterPro" id="IPR042983">
    <property type="entry name" value="PKDCC"/>
</dbReference>
<dbReference type="AlphaFoldDB" id="A0A6J0UMN6"/>
<dbReference type="GO" id="GO:0001503">
    <property type="term" value="P:ossification"/>
    <property type="evidence" value="ECO:0007669"/>
    <property type="project" value="UniProtKB-KW"/>
</dbReference>
<evidence type="ECO:0000259" key="2">
    <source>
        <dbReference type="PROSITE" id="PS50011"/>
    </source>
</evidence>
<dbReference type="GO" id="GO:0005794">
    <property type="term" value="C:Golgi apparatus"/>
    <property type="evidence" value="ECO:0007669"/>
    <property type="project" value="UniProtKB-SubCell"/>
</dbReference>
<accession>A0A6J0UMN6</accession>
<name>A0A6J0UMN6_9SAUR</name>
<dbReference type="GO" id="GO:0001501">
    <property type="term" value="P:skeletal system development"/>
    <property type="evidence" value="ECO:0007669"/>
    <property type="project" value="UniProtKB-ARBA"/>
</dbReference>
<dbReference type="CTD" id="91461"/>
<dbReference type="GO" id="GO:0005576">
    <property type="term" value="C:extracellular region"/>
    <property type="evidence" value="ECO:0007669"/>
    <property type="project" value="UniProtKB-SubCell"/>
</dbReference>
<dbReference type="Pfam" id="PF12260">
    <property type="entry name" value="PIP49_C"/>
    <property type="match status" value="1"/>
</dbReference>
<dbReference type="OrthoDB" id="4062651at2759"/>
<dbReference type="InterPro" id="IPR011009">
    <property type="entry name" value="Kinase-like_dom_sf"/>
</dbReference>
<evidence type="ECO:0000313" key="3">
    <source>
        <dbReference type="Proteomes" id="UP001652642"/>
    </source>
</evidence>
<dbReference type="Proteomes" id="UP001652642">
    <property type="component" value="Chromosome 1"/>
</dbReference>
<keyword evidence="3" id="KW-1185">Reference proteome</keyword>
<dbReference type="GeneID" id="110084392"/>
<keyword evidence="4" id="KW-0418">Kinase</keyword>
<feature type="region of interest" description="Disordered" evidence="1">
    <location>
        <begin position="119"/>
        <end position="151"/>
    </location>
</feature>
<organism evidence="3 4">
    <name type="scientific">Pogona vitticeps</name>
    <name type="common">central bearded dragon</name>
    <dbReference type="NCBI Taxonomy" id="103695"/>
    <lineage>
        <taxon>Eukaryota</taxon>
        <taxon>Metazoa</taxon>
        <taxon>Chordata</taxon>
        <taxon>Craniata</taxon>
        <taxon>Vertebrata</taxon>
        <taxon>Euteleostomi</taxon>
        <taxon>Lepidosauria</taxon>
        <taxon>Squamata</taxon>
        <taxon>Bifurcata</taxon>
        <taxon>Unidentata</taxon>
        <taxon>Episquamata</taxon>
        <taxon>Toxicofera</taxon>
        <taxon>Iguania</taxon>
        <taxon>Acrodonta</taxon>
        <taxon>Agamidae</taxon>
        <taxon>Amphibolurinae</taxon>
        <taxon>Pogona</taxon>
    </lineage>
</organism>
<dbReference type="GO" id="GO:0004715">
    <property type="term" value="F:non-membrane spanning protein tyrosine kinase activity"/>
    <property type="evidence" value="ECO:0007669"/>
    <property type="project" value="UniProtKB-EC"/>
</dbReference>
<dbReference type="PROSITE" id="PS50011">
    <property type="entry name" value="PROTEIN_KINASE_DOM"/>
    <property type="match status" value="1"/>
</dbReference>
<feature type="region of interest" description="Disordered" evidence="1">
    <location>
        <begin position="37"/>
        <end position="70"/>
    </location>
</feature>
<dbReference type="Gene3D" id="1.10.510.10">
    <property type="entry name" value="Transferase(Phosphotransferase) domain 1"/>
    <property type="match status" value="1"/>
</dbReference>
<keyword evidence="4" id="KW-0808">Transferase</keyword>
<gene>
    <name evidence="4" type="primary">PKDCC</name>
</gene>
<dbReference type="GO" id="GO:0030154">
    <property type="term" value="P:cell differentiation"/>
    <property type="evidence" value="ECO:0007669"/>
    <property type="project" value="UniProtKB-KW"/>
</dbReference>